<evidence type="ECO:0000313" key="3">
    <source>
        <dbReference type="Proteomes" id="UP001372834"/>
    </source>
</evidence>
<proteinExistence type="predicted"/>
<feature type="compositionally biased region" description="Basic and acidic residues" evidence="1">
    <location>
        <begin position="117"/>
        <end position="129"/>
    </location>
</feature>
<name>A0AAN8RT81_POLSC</name>
<feature type="region of interest" description="Disordered" evidence="1">
    <location>
        <begin position="117"/>
        <end position="167"/>
    </location>
</feature>
<feature type="compositionally biased region" description="Basic residues" evidence="1">
    <location>
        <begin position="155"/>
        <end position="167"/>
    </location>
</feature>
<dbReference type="InterPro" id="IPR052852">
    <property type="entry name" value="SSU_Processome_Comp"/>
</dbReference>
<dbReference type="Proteomes" id="UP001372834">
    <property type="component" value="Unassembled WGS sequence"/>
</dbReference>
<sequence length="167" mass="19505">MFVPTRSSRLKAHKETDCETVVYETQKAEKFESDDESPGLEPTKQIKPGVVRQGRKRKKDDNNWNMKKLRYDIIKFGTTGLSGTQKEESKIALAVSLGAAPPKKKYVNYKEILKSKEEEKKEKIKEKKFNRNKSFKKSKFKSNRTQKSSKDFKKNRASKFRKQKHIS</sequence>
<dbReference type="EMBL" id="JAWJWE010000039">
    <property type="protein sequence ID" value="KAK6620673.1"/>
    <property type="molecule type" value="Genomic_DNA"/>
</dbReference>
<evidence type="ECO:0000256" key="1">
    <source>
        <dbReference type="SAM" id="MobiDB-lite"/>
    </source>
</evidence>
<evidence type="ECO:0000313" key="2">
    <source>
        <dbReference type="EMBL" id="KAK6620673.1"/>
    </source>
</evidence>
<feature type="region of interest" description="Disordered" evidence="1">
    <location>
        <begin position="29"/>
        <end position="63"/>
    </location>
</feature>
<dbReference type="InterPro" id="IPR027973">
    <property type="entry name" value="FSAF1-like"/>
</dbReference>
<accession>A0AAN8RT81</accession>
<dbReference type="PANTHER" id="PTHR28366:SF1">
    <property type="entry name" value="CHROMOSOME 1 OPEN READING FRAME 131"/>
    <property type="match status" value="1"/>
</dbReference>
<gene>
    <name evidence="2" type="ORF">RUM43_010968</name>
</gene>
<dbReference type="PANTHER" id="PTHR28366">
    <property type="entry name" value="CHROMOSOME 1 OPEN READING FRAME 131"/>
    <property type="match status" value="1"/>
</dbReference>
<organism evidence="2 3">
    <name type="scientific">Polyplax serrata</name>
    <name type="common">Common mouse louse</name>
    <dbReference type="NCBI Taxonomy" id="468196"/>
    <lineage>
        <taxon>Eukaryota</taxon>
        <taxon>Metazoa</taxon>
        <taxon>Ecdysozoa</taxon>
        <taxon>Arthropoda</taxon>
        <taxon>Hexapoda</taxon>
        <taxon>Insecta</taxon>
        <taxon>Pterygota</taxon>
        <taxon>Neoptera</taxon>
        <taxon>Paraneoptera</taxon>
        <taxon>Psocodea</taxon>
        <taxon>Troctomorpha</taxon>
        <taxon>Phthiraptera</taxon>
        <taxon>Anoplura</taxon>
        <taxon>Polyplacidae</taxon>
        <taxon>Polyplax</taxon>
    </lineage>
</organism>
<protein>
    <submittedName>
        <fullName evidence="2">Uncharacterized protein</fullName>
    </submittedName>
</protein>
<comment type="caution">
    <text evidence="2">The sequence shown here is derived from an EMBL/GenBank/DDBJ whole genome shotgun (WGS) entry which is preliminary data.</text>
</comment>
<feature type="compositionally biased region" description="Basic residues" evidence="1">
    <location>
        <begin position="130"/>
        <end position="144"/>
    </location>
</feature>
<dbReference type="Pfam" id="PF15375">
    <property type="entry name" value="FSAF1"/>
    <property type="match status" value="1"/>
</dbReference>
<reference evidence="2 3" key="1">
    <citation type="submission" date="2023-10" db="EMBL/GenBank/DDBJ databases">
        <title>Genomes of two closely related lineages of the louse Polyplax serrata with different host specificities.</title>
        <authorList>
            <person name="Martinu J."/>
            <person name="Tarabai H."/>
            <person name="Stefka J."/>
            <person name="Hypsa V."/>
        </authorList>
    </citation>
    <scope>NUCLEOTIDE SEQUENCE [LARGE SCALE GENOMIC DNA]</scope>
    <source>
        <strain evidence="2">HR10_N</strain>
    </source>
</reference>
<dbReference type="AlphaFoldDB" id="A0AAN8RT81"/>